<evidence type="ECO:0000313" key="1">
    <source>
        <dbReference type="EMBL" id="SMD36637.1"/>
    </source>
</evidence>
<dbReference type="EMBL" id="FWYF01000003">
    <property type="protein sequence ID" value="SMD36637.1"/>
    <property type="molecule type" value="Genomic_DNA"/>
</dbReference>
<evidence type="ECO:0000313" key="2">
    <source>
        <dbReference type="Proteomes" id="UP000192472"/>
    </source>
</evidence>
<dbReference type="STRING" id="692418.SAMN04488029_3001"/>
<name>A0A1W2GJ11_REIFA</name>
<dbReference type="RefSeq" id="WP_084373643.1">
    <property type="nucleotide sequence ID" value="NZ_FWYF01000003.1"/>
</dbReference>
<protein>
    <submittedName>
        <fullName evidence="1">TIGR04255 family protein</fullName>
    </submittedName>
</protein>
<keyword evidence="2" id="KW-1185">Reference proteome</keyword>
<dbReference type="AlphaFoldDB" id="A0A1W2GJ11"/>
<reference evidence="1 2" key="1">
    <citation type="submission" date="2017-04" db="EMBL/GenBank/DDBJ databases">
        <authorList>
            <person name="Afonso C.L."/>
            <person name="Miller P.J."/>
            <person name="Scott M.A."/>
            <person name="Spackman E."/>
            <person name="Goraichik I."/>
            <person name="Dimitrov K.M."/>
            <person name="Suarez D.L."/>
            <person name="Swayne D.E."/>
        </authorList>
    </citation>
    <scope>NUCLEOTIDE SEQUENCE [LARGE SCALE GENOMIC DNA]</scope>
    <source>
        <strain evidence="1 2">DSM 26133</strain>
    </source>
</reference>
<dbReference type="InterPro" id="IPR026349">
    <property type="entry name" value="CHP04255"/>
</dbReference>
<proteinExistence type="predicted"/>
<dbReference type="Proteomes" id="UP000192472">
    <property type="component" value="Unassembled WGS sequence"/>
</dbReference>
<dbReference type="NCBIfam" id="TIGR04255">
    <property type="entry name" value="sporadTIGR04255"/>
    <property type="match status" value="1"/>
</dbReference>
<dbReference type="OrthoDB" id="148859at2"/>
<gene>
    <name evidence="1" type="ORF">SAMN04488029_3001</name>
</gene>
<sequence>MKKLPKAPLQEVILEIKWELSLDSQSKSFVDPNFNFALGKFHQSIVNDFPVKNQKIPNDIPLQMIPHQVLHQFWSSKNVWPVVQIGPGIISINDTEKNYVWEEKFHPLAESVIEKLVSAYENDIKFKEYSLRYIDVVNVNDYDFSDWKLFLETNFNFSFKNSFNTKGELKDFQFNQSFELKDNSLLHISFSSGRNNKNEEVFVWQTTVSRRQGINQSDLLNWIDEAHTCASNTFKDICKPKFYGSFIN</sequence>
<organism evidence="1 2">
    <name type="scientific">Reichenbachiella faecimaris</name>
    <dbReference type="NCBI Taxonomy" id="692418"/>
    <lineage>
        <taxon>Bacteria</taxon>
        <taxon>Pseudomonadati</taxon>
        <taxon>Bacteroidota</taxon>
        <taxon>Cytophagia</taxon>
        <taxon>Cytophagales</taxon>
        <taxon>Reichenbachiellaceae</taxon>
        <taxon>Reichenbachiella</taxon>
    </lineage>
</organism>
<accession>A0A1W2GJ11</accession>